<evidence type="ECO:0000259" key="4">
    <source>
        <dbReference type="PROSITE" id="PS50961"/>
    </source>
</evidence>
<dbReference type="AlphaFoldDB" id="A0A834SEZ3"/>
<reference evidence="5" key="1">
    <citation type="submission" date="2020-09" db="EMBL/GenBank/DDBJ databases">
        <title>Genome-Enabled Discovery of Anthraquinone Biosynthesis in Senna tora.</title>
        <authorList>
            <person name="Kang S.-H."/>
            <person name="Pandey R.P."/>
            <person name="Lee C.-M."/>
            <person name="Sim J.-S."/>
            <person name="Jeong J.-T."/>
            <person name="Choi B.-S."/>
            <person name="Jung M."/>
            <person name="Ginzburg D."/>
            <person name="Zhao K."/>
            <person name="Won S.Y."/>
            <person name="Oh T.-J."/>
            <person name="Yu Y."/>
            <person name="Kim N.-H."/>
            <person name="Lee O.R."/>
            <person name="Lee T.-H."/>
            <person name="Bashyal P."/>
            <person name="Kim T.-S."/>
            <person name="Lee W.-H."/>
            <person name="Kawkins C."/>
            <person name="Kim C.-K."/>
            <person name="Kim J.S."/>
            <person name="Ahn B.O."/>
            <person name="Rhee S.Y."/>
            <person name="Sohng J.K."/>
        </authorList>
    </citation>
    <scope>NUCLEOTIDE SEQUENCE</scope>
    <source>
        <tissue evidence="5">Leaf</tissue>
    </source>
</reference>
<evidence type="ECO:0000256" key="3">
    <source>
        <dbReference type="SAM" id="MobiDB-lite"/>
    </source>
</evidence>
<dbReference type="Pfam" id="PF05383">
    <property type="entry name" value="La"/>
    <property type="match status" value="1"/>
</dbReference>
<accession>A0A834SEZ3</accession>
<dbReference type="GO" id="GO:0003723">
    <property type="term" value="F:RNA binding"/>
    <property type="evidence" value="ECO:0007669"/>
    <property type="project" value="UniProtKB-UniRule"/>
</dbReference>
<dbReference type="InterPro" id="IPR045180">
    <property type="entry name" value="La_dom_prot"/>
</dbReference>
<dbReference type="PANTHER" id="PTHR22792">
    <property type="entry name" value="LUPUS LA PROTEIN-RELATED"/>
    <property type="match status" value="1"/>
</dbReference>
<dbReference type="InterPro" id="IPR006630">
    <property type="entry name" value="La_HTH"/>
</dbReference>
<evidence type="ECO:0000313" key="6">
    <source>
        <dbReference type="Proteomes" id="UP000634136"/>
    </source>
</evidence>
<dbReference type="SUPFAM" id="SSF46785">
    <property type="entry name" value="Winged helix' DNA-binding domain"/>
    <property type="match status" value="1"/>
</dbReference>
<feature type="domain" description="HTH La-type RNA-binding" evidence="4">
    <location>
        <begin position="99"/>
        <end position="170"/>
    </location>
</feature>
<keyword evidence="1 2" id="KW-0694">RNA-binding</keyword>
<organism evidence="5 6">
    <name type="scientific">Senna tora</name>
    <dbReference type="NCBI Taxonomy" id="362788"/>
    <lineage>
        <taxon>Eukaryota</taxon>
        <taxon>Viridiplantae</taxon>
        <taxon>Streptophyta</taxon>
        <taxon>Embryophyta</taxon>
        <taxon>Tracheophyta</taxon>
        <taxon>Spermatophyta</taxon>
        <taxon>Magnoliopsida</taxon>
        <taxon>eudicotyledons</taxon>
        <taxon>Gunneridae</taxon>
        <taxon>Pentapetalae</taxon>
        <taxon>rosids</taxon>
        <taxon>fabids</taxon>
        <taxon>Fabales</taxon>
        <taxon>Fabaceae</taxon>
        <taxon>Caesalpinioideae</taxon>
        <taxon>Cassia clade</taxon>
        <taxon>Senna</taxon>
    </lineage>
</organism>
<evidence type="ECO:0000313" key="5">
    <source>
        <dbReference type="EMBL" id="KAF7801270.1"/>
    </source>
</evidence>
<gene>
    <name evidence="5" type="ORF">G2W53_040381</name>
</gene>
<protein>
    <submittedName>
        <fullName evidence="5">La-related protein 1C-like</fullName>
    </submittedName>
</protein>
<feature type="region of interest" description="Disordered" evidence="3">
    <location>
        <begin position="1"/>
        <end position="34"/>
    </location>
</feature>
<dbReference type="InterPro" id="IPR036390">
    <property type="entry name" value="WH_DNA-bd_sf"/>
</dbReference>
<dbReference type="Proteomes" id="UP000634136">
    <property type="component" value="Unassembled WGS sequence"/>
</dbReference>
<dbReference type="CDD" id="cd07323">
    <property type="entry name" value="LAM"/>
    <property type="match status" value="1"/>
</dbReference>
<evidence type="ECO:0000256" key="1">
    <source>
        <dbReference type="ARBA" id="ARBA00022884"/>
    </source>
</evidence>
<dbReference type="EMBL" id="JAAIUW010000013">
    <property type="protein sequence ID" value="KAF7801270.1"/>
    <property type="molecule type" value="Genomic_DNA"/>
</dbReference>
<proteinExistence type="predicted"/>
<dbReference type="Gene3D" id="1.10.10.10">
    <property type="entry name" value="Winged helix-like DNA-binding domain superfamily/Winged helix DNA-binding domain"/>
    <property type="match status" value="1"/>
</dbReference>
<dbReference type="OrthoDB" id="340227at2759"/>
<comment type="caution">
    <text evidence="5">The sequence shown here is derived from an EMBL/GenBank/DDBJ whole genome shotgun (WGS) entry which is preliminary data.</text>
</comment>
<evidence type="ECO:0000256" key="2">
    <source>
        <dbReference type="PROSITE-ProRule" id="PRU00332"/>
    </source>
</evidence>
<dbReference type="PROSITE" id="PS50961">
    <property type="entry name" value="HTH_LA"/>
    <property type="match status" value="1"/>
</dbReference>
<keyword evidence="6" id="KW-1185">Reference proteome</keyword>
<sequence>MNPSGSNLQDHHTAMTEFASSSSPQPSSNMPHFDSSFQPPISMPLMPHYYYPHSDYPNFMNTTFSQPSPSPAPLPPIPCYYYYGSQSQSQSQIVVPQTQVIDLELKNEIVKQIEYYFSNENLIKDSYLRSKMNHKGWVHIDVIAEFRRVKRFGKFNSWDFKKKKNKHMEL</sequence>
<name>A0A834SEZ3_9FABA</name>
<dbReference type="InterPro" id="IPR036388">
    <property type="entry name" value="WH-like_DNA-bd_sf"/>
</dbReference>
<dbReference type="SMART" id="SM00715">
    <property type="entry name" value="LA"/>
    <property type="match status" value="1"/>
</dbReference>